<feature type="region of interest" description="Disordered" evidence="1">
    <location>
        <begin position="1"/>
        <end position="26"/>
    </location>
</feature>
<organism evidence="2 3">
    <name type="scientific">Micromonospora fulviviridis</name>
    <dbReference type="NCBI Taxonomy" id="47860"/>
    <lineage>
        <taxon>Bacteria</taxon>
        <taxon>Bacillati</taxon>
        <taxon>Actinomycetota</taxon>
        <taxon>Actinomycetes</taxon>
        <taxon>Micromonosporales</taxon>
        <taxon>Micromonosporaceae</taxon>
        <taxon>Micromonospora</taxon>
    </lineage>
</organism>
<sequence length="111" mass="11440">MIIMASDNAAQKAGQAAADPKADERGDELRGLAQEIHDATIRRRPGGAPISPAYVYAVHPDSGDEVVFVPGELLPDWAAGAAAGEGRIVRGDDGVTRVHLDAKGAKGGDGR</sequence>
<dbReference type="Proteomes" id="UP001550348">
    <property type="component" value="Unassembled WGS sequence"/>
</dbReference>
<comment type="caution">
    <text evidence="2">The sequence shown here is derived from an EMBL/GenBank/DDBJ whole genome shotgun (WGS) entry which is preliminary data.</text>
</comment>
<evidence type="ECO:0000256" key="1">
    <source>
        <dbReference type="SAM" id="MobiDB-lite"/>
    </source>
</evidence>
<dbReference type="EMBL" id="JBEXRX010000004">
    <property type="protein sequence ID" value="MEU0150901.1"/>
    <property type="molecule type" value="Genomic_DNA"/>
</dbReference>
<gene>
    <name evidence="2" type="ORF">ABZ071_03045</name>
</gene>
<evidence type="ECO:0000313" key="3">
    <source>
        <dbReference type="Proteomes" id="UP001550348"/>
    </source>
</evidence>
<keyword evidence="3" id="KW-1185">Reference proteome</keyword>
<feature type="compositionally biased region" description="Low complexity" evidence="1">
    <location>
        <begin position="9"/>
        <end position="19"/>
    </location>
</feature>
<accession>A0ABV2VDN7</accession>
<evidence type="ECO:0000313" key="2">
    <source>
        <dbReference type="EMBL" id="MEU0150901.1"/>
    </source>
</evidence>
<protein>
    <recommendedName>
        <fullName evidence="4">DUF1918 domain-containing protein</fullName>
    </recommendedName>
</protein>
<evidence type="ECO:0008006" key="4">
    <source>
        <dbReference type="Google" id="ProtNLM"/>
    </source>
</evidence>
<name>A0ABV2VDN7_9ACTN</name>
<dbReference type="RefSeq" id="WP_355663067.1">
    <property type="nucleotide sequence ID" value="NZ_JBEXRX010000004.1"/>
</dbReference>
<reference evidence="2 3" key="1">
    <citation type="submission" date="2024-06" db="EMBL/GenBank/DDBJ databases">
        <title>The Natural Products Discovery Center: Release of the First 8490 Sequenced Strains for Exploring Actinobacteria Biosynthetic Diversity.</title>
        <authorList>
            <person name="Kalkreuter E."/>
            <person name="Kautsar S.A."/>
            <person name="Yang D."/>
            <person name="Bader C.D."/>
            <person name="Teijaro C.N."/>
            <person name="Fluegel L."/>
            <person name="Davis C.M."/>
            <person name="Simpson J.R."/>
            <person name="Lauterbach L."/>
            <person name="Steele A.D."/>
            <person name="Gui C."/>
            <person name="Meng S."/>
            <person name="Li G."/>
            <person name="Viehrig K."/>
            <person name="Ye F."/>
            <person name="Su P."/>
            <person name="Kiefer A.F."/>
            <person name="Nichols A."/>
            <person name="Cepeda A.J."/>
            <person name="Yan W."/>
            <person name="Fan B."/>
            <person name="Jiang Y."/>
            <person name="Adhikari A."/>
            <person name="Zheng C.-J."/>
            <person name="Schuster L."/>
            <person name="Cowan T.M."/>
            <person name="Smanski M.J."/>
            <person name="Chevrette M.G."/>
            <person name="De Carvalho L.P.S."/>
            <person name="Shen B."/>
        </authorList>
    </citation>
    <scope>NUCLEOTIDE SEQUENCE [LARGE SCALE GENOMIC DNA]</scope>
    <source>
        <strain evidence="2 3">NPDC006286</strain>
    </source>
</reference>
<proteinExistence type="predicted"/>